<protein>
    <submittedName>
        <fullName evidence="1">Uncharacterized protein</fullName>
    </submittedName>
</protein>
<accession>A0A9X8R4S2</accession>
<evidence type="ECO:0000313" key="1">
    <source>
        <dbReference type="EMBL" id="SIQ37902.1"/>
    </source>
</evidence>
<sequence>MNSFDAFIQAMSAVSMETLRHFDLPVALAAGMAPDRARAWDQMQDVYYGTTKFTRKQS</sequence>
<evidence type="ECO:0000313" key="2">
    <source>
        <dbReference type="EMBL" id="SIQ72594.1"/>
    </source>
</evidence>
<dbReference type="Proteomes" id="UP000185547">
    <property type="component" value="Unassembled WGS sequence"/>
</dbReference>
<keyword evidence="3" id="KW-1185">Reference proteome</keyword>
<comment type="caution">
    <text evidence="1">The sequence shown here is derived from an EMBL/GenBank/DDBJ whole genome shotgun (WGS) entry which is preliminary data.</text>
</comment>
<organism evidence="1 3">
    <name type="scientific">Corynebacterium afermentans</name>
    <dbReference type="NCBI Taxonomy" id="38286"/>
    <lineage>
        <taxon>Bacteria</taxon>
        <taxon>Bacillati</taxon>
        <taxon>Actinomycetota</taxon>
        <taxon>Actinomycetes</taxon>
        <taxon>Mycobacteriales</taxon>
        <taxon>Corynebacteriaceae</taxon>
        <taxon>Corynebacterium</taxon>
    </lineage>
</organism>
<dbReference type="AlphaFoldDB" id="A0A9X8R4S2"/>
<reference evidence="1 3" key="1">
    <citation type="submission" date="2017-01" db="EMBL/GenBank/DDBJ databases">
        <authorList>
            <person name="Varghese N."/>
            <person name="Submissions S."/>
        </authorList>
    </citation>
    <scope>NUCLEOTIDE SEQUENCE [LARGE SCALE GENOMIC DNA]</scope>
    <source>
        <strain evidence="1 3">DSM 44280</strain>
    </source>
</reference>
<dbReference type="EMBL" id="FTMH01000027">
    <property type="protein sequence ID" value="SIQ72594.1"/>
    <property type="molecule type" value="Genomic_DNA"/>
</dbReference>
<feature type="non-terminal residue" evidence="1">
    <location>
        <position position="58"/>
    </location>
</feature>
<gene>
    <name evidence="1" type="ORF">SAMN05421802_11280</name>
    <name evidence="2" type="ORF">SAMN05421802_12721</name>
</gene>
<dbReference type="EMBL" id="FTMH01000012">
    <property type="protein sequence ID" value="SIQ37902.1"/>
    <property type="molecule type" value="Genomic_DNA"/>
</dbReference>
<evidence type="ECO:0000313" key="3">
    <source>
        <dbReference type="Proteomes" id="UP000185547"/>
    </source>
</evidence>
<proteinExistence type="predicted"/>
<name>A0A9X8R4S2_9CORY</name>